<evidence type="ECO:0000313" key="6">
    <source>
        <dbReference type="Proteomes" id="UP000248021"/>
    </source>
</evidence>
<gene>
    <name evidence="5" type="ORF">C7450_107123</name>
</gene>
<dbReference type="InterPro" id="IPR003778">
    <property type="entry name" value="CT_A_B"/>
</dbReference>
<evidence type="ECO:0000256" key="3">
    <source>
        <dbReference type="ARBA" id="ARBA00022840"/>
    </source>
</evidence>
<evidence type="ECO:0000256" key="2">
    <source>
        <dbReference type="ARBA" id="ARBA00022801"/>
    </source>
</evidence>
<keyword evidence="1" id="KW-0547">Nucleotide-binding</keyword>
<evidence type="ECO:0000256" key="1">
    <source>
        <dbReference type="ARBA" id="ARBA00022741"/>
    </source>
</evidence>
<dbReference type="Pfam" id="PF02626">
    <property type="entry name" value="CT_A_B"/>
    <property type="match status" value="1"/>
</dbReference>
<dbReference type="SMART" id="SM00797">
    <property type="entry name" value="AHS2"/>
    <property type="match status" value="1"/>
</dbReference>
<proteinExistence type="predicted"/>
<dbReference type="Proteomes" id="UP000248021">
    <property type="component" value="Unassembled WGS sequence"/>
</dbReference>
<keyword evidence="2" id="KW-0378">Hydrolase</keyword>
<dbReference type="Gene3D" id="2.40.100.10">
    <property type="entry name" value="Cyclophilin-like"/>
    <property type="match status" value="1"/>
</dbReference>
<accession>A0A2V3U2W9</accession>
<dbReference type="SUPFAM" id="SSF50891">
    <property type="entry name" value="Cyclophilin-like"/>
    <property type="match status" value="1"/>
</dbReference>
<feature type="domain" description="Carboxyltransferase" evidence="4">
    <location>
        <begin position="23"/>
        <end position="309"/>
    </location>
</feature>
<dbReference type="AlphaFoldDB" id="A0A2V3U2W9"/>
<evidence type="ECO:0000313" key="5">
    <source>
        <dbReference type="EMBL" id="PXW57085.1"/>
    </source>
</evidence>
<organism evidence="5 6">
    <name type="scientific">Chelatococcus asaccharovorans</name>
    <dbReference type="NCBI Taxonomy" id="28210"/>
    <lineage>
        <taxon>Bacteria</taxon>
        <taxon>Pseudomonadati</taxon>
        <taxon>Pseudomonadota</taxon>
        <taxon>Alphaproteobacteria</taxon>
        <taxon>Hyphomicrobiales</taxon>
        <taxon>Chelatococcaceae</taxon>
        <taxon>Chelatococcus</taxon>
    </lineage>
</organism>
<dbReference type="RefSeq" id="WP_110375714.1">
    <property type="nucleotide sequence ID" value="NZ_JAHBRY010000001.1"/>
</dbReference>
<dbReference type="GO" id="GO:0005524">
    <property type="term" value="F:ATP binding"/>
    <property type="evidence" value="ECO:0007669"/>
    <property type="project" value="UniProtKB-KW"/>
</dbReference>
<evidence type="ECO:0000259" key="4">
    <source>
        <dbReference type="SMART" id="SM00797"/>
    </source>
</evidence>
<dbReference type="GO" id="GO:0016787">
    <property type="term" value="F:hydrolase activity"/>
    <property type="evidence" value="ECO:0007669"/>
    <property type="project" value="UniProtKB-KW"/>
</dbReference>
<name>A0A2V3U2W9_9HYPH</name>
<dbReference type="EMBL" id="QJJK01000007">
    <property type="protein sequence ID" value="PXW57085.1"/>
    <property type="molecule type" value="Genomic_DNA"/>
</dbReference>
<sequence length="323" mass="34335">MIEVLTSFALNTVQDKGRVGVRRFGVSTSGVMDPLALTVGNTLLGNDENAACIEVQTFPFRIRFTIDCAFAVTGADCMARLGEVSLPPWWCAQAKAGDVLQLNAPKRGARGYITFRGGLDLPLILGSRSTHLRSGFGGFEGRPLMAGDALPLCSAAAPTEGRVGFGAEPPDIAIPAPVDGKALQVRALRAGEYDLFPTAMQDLFWSTLWKIGMQSDRGGYRLAGPKLLLPEPVEMRSHGVVPGVIQVPPAGEPIVQMSDANTAGGYPKIAAVVQADLWRLGQAKPGSFVTFKGVSYREAVAAMDPVENYLARVGTTSALYRAL</sequence>
<reference evidence="5 6" key="1">
    <citation type="submission" date="2018-05" db="EMBL/GenBank/DDBJ databases">
        <title>Genomic Encyclopedia of Type Strains, Phase IV (KMG-IV): sequencing the most valuable type-strain genomes for metagenomic binning, comparative biology and taxonomic classification.</title>
        <authorList>
            <person name="Goeker M."/>
        </authorList>
    </citation>
    <scope>NUCLEOTIDE SEQUENCE [LARGE SCALE GENOMIC DNA]</scope>
    <source>
        <strain evidence="5 6">DSM 6462</strain>
    </source>
</reference>
<dbReference type="NCBIfam" id="TIGR00724">
    <property type="entry name" value="urea_amlyse_rel"/>
    <property type="match status" value="1"/>
</dbReference>
<dbReference type="OrthoDB" id="9768696at2"/>
<keyword evidence="3" id="KW-0067">ATP-binding</keyword>
<comment type="caution">
    <text evidence="5">The sequence shown here is derived from an EMBL/GenBank/DDBJ whole genome shotgun (WGS) entry which is preliminary data.</text>
</comment>
<dbReference type="PANTHER" id="PTHR43309:SF3">
    <property type="entry name" value="5-OXOPROLINASE SUBUNIT C"/>
    <property type="match status" value="1"/>
</dbReference>
<dbReference type="PANTHER" id="PTHR43309">
    <property type="entry name" value="5-OXOPROLINASE SUBUNIT C"/>
    <property type="match status" value="1"/>
</dbReference>
<protein>
    <submittedName>
        <fullName evidence="5">Biotin-dependent carboxylase-like uncharacterized protein</fullName>
    </submittedName>
</protein>
<keyword evidence="6" id="KW-1185">Reference proteome</keyword>
<dbReference type="InterPro" id="IPR029000">
    <property type="entry name" value="Cyclophilin-like_dom_sf"/>
</dbReference>
<dbReference type="InterPro" id="IPR052708">
    <property type="entry name" value="PxpC"/>
</dbReference>